<evidence type="ECO:0000256" key="5">
    <source>
        <dbReference type="ARBA" id="ARBA00023136"/>
    </source>
</evidence>
<dbReference type="GO" id="GO:0015627">
    <property type="term" value="C:type II protein secretion system complex"/>
    <property type="evidence" value="ECO:0007669"/>
    <property type="project" value="InterPro"/>
</dbReference>
<keyword evidence="5 6" id="KW-0472">Membrane</keyword>
<keyword evidence="2" id="KW-0488">Methylation</keyword>
<dbReference type="Proteomes" id="UP000177579">
    <property type="component" value="Unassembled WGS sequence"/>
</dbReference>
<dbReference type="GO" id="GO:0016020">
    <property type="term" value="C:membrane"/>
    <property type="evidence" value="ECO:0007669"/>
    <property type="project" value="UniProtKB-SubCell"/>
</dbReference>
<protein>
    <recommendedName>
        <fullName evidence="9">Type II secretion system protein GspG C-terminal domain-containing protein</fullName>
    </recommendedName>
</protein>
<evidence type="ECO:0000256" key="3">
    <source>
        <dbReference type="ARBA" id="ARBA00022692"/>
    </source>
</evidence>
<dbReference type="NCBIfam" id="TIGR02532">
    <property type="entry name" value="IV_pilin_GFxxxE"/>
    <property type="match status" value="1"/>
</dbReference>
<name>A0A1F5TLR1_9BACT</name>
<dbReference type="PANTHER" id="PTHR30093">
    <property type="entry name" value="GENERAL SECRETION PATHWAY PROTEIN G"/>
    <property type="match status" value="1"/>
</dbReference>
<evidence type="ECO:0008006" key="9">
    <source>
        <dbReference type="Google" id="ProtNLM"/>
    </source>
</evidence>
<keyword evidence="4 6" id="KW-1133">Transmembrane helix</keyword>
<dbReference type="PANTHER" id="PTHR30093:SF44">
    <property type="entry name" value="TYPE II SECRETION SYSTEM CORE PROTEIN G"/>
    <property type="match status" value="1"/>
</dbReference>
<evidence type="ECO:0000313" key="8">
    <source>
        <dbReference type="Proteomes" id="UP000177579"/>
    </source>
</evidence>
<dbReference type="InterPro" id="IPR045584">
    <property type="entry name" value="Pilin-like"/>
</dbReference>
<dbReference type="InterPro" id="IPR012902">
    <property type="entry name" value="N_methyl_site"/>
</dbReference>
<dbReference type="InterPro" id="IPR000983">
    <property type="entry name" value="Bac_GSPG_pilin"/>
</dbReference>
<feature type="transmembrane region" description="Helical" evidence="6">
    <location>
        <begin position="6"/>
        <end position="27"/>
    </location>
</feature>
<keyword evidence="3 6" id="KW-0812">Transmembrane</keyword>
<evidence type="ECO:0000256" key="4">
    <source>
        <dbReference type="ARBA" id="ARBA00022989"/>
    </source>
</evidence>
<organism evidence="7 8">
    <name type="scientific">Candidatus Falkowbacteria bacterium RIFOXYD2_FULL_34_120</name>
    <dbReference type="NCBI Taxonomy" id="1798007"/>
    <lineage>
        <taxon>Bacteria</taxon>
        <taxon>Candidatus Falkowiibacteriota</taxon>
    </lineage>
</organism>
<dbReference type="EMBL" id="MFGO01000040">
    <property type="protein sequence ID" value="OGF39892.1"/>
    <property type="molecule type" value="Genomic_DNA"/>
</dbReference>
<comment type="subcellular location">
    <subcellularLocation>
        <location evidence="1">Membrane</location>
        <topology evidence="1">Single-pass membrane protein</topology>
    </subcellularLocation>
</comment>
<gene>
    <name evidence="7" type="ORF">A2531_00775</name>
</gene>
<dbReference type="PRINTS" id="PR00813">
    <property type="entry name" value="BCTERIALGSPG"/>
</dbReference>
<dbReference type="Pfam" id="PF07963">
    <property type="entry name" value="N_methyl"/>
    <property type="match status" value="1"/>
</dbReference>
<evidence type="ECO:0000313" key="7">
    <source>
        <dbReference type="EMBL" id="OGF39892.1"/>
    </source>
</evidence>
<dbReference type="Gene3D" id="3.30.700.10">
    <property type="entry name" value="Glycoprotein, Type 4 Pilin"/>
    <property type="match status" value="1"/>
</dbReference>
<dbReference type="GO" id="GO:0015628">
    <property type="term" value="P:protein secretion by the type II secretion system"/>
    <property type="evidence" value="ECO:0007669"/>
    <property type="project" value="InterPro"/>
</dbReference>
<proteinExistence type="predicted"/>
<dbReference type="PROSITE" id="PS00409">
    <property type="entry name" value="PROKAR_NTER_METHYL"/>
    <property type="match status" value="1"/>
</dbReference>
<dbReference type="AlphaFoldDB" id="A0A1F5TLR1"/>
<evidence type="ECO:0000256" key="1">
    <source>
        <dbReference type="ARBA" id="ARBA00004167"/>
    </source>
</evidence>
<evidence type="ECO:0000256" key="6">
    <source>
        <dbReference type="SAM" id="Phobius"/>
    </source>
</evidence>
<comment type="caution">
    <text evidence="7">The sequence shown here is derived from an EMBL/GenBank/DDBJ whole genome shotgun (WGS) entry which is preliminary data.</text>
</comment>
<sequence length="154" mass="15963">MNKKGFTLIELLVVIAIIGLLSTLAVVSLNNARLKSRDARRLADVKQMQTALELFFTDCNAYPNAADWGTGSIRGGTAGGNCAAGGSTVYLGQIPTNPSPMTDGGCAGVDYSYNADTVNGTDTSYHIIYCIGQTTQGIAGGVDHNATPSGLVDD</sequence>
<dbReference type="SUPFAM" id="SSF54523">
    <property type="entry name" value="Pili subunits"/>
    <property type="match status" value="1"/>
</dbReference>
<accession>A0A1F5TLR1</accession>
<evidence type="ECO:0000256" key="2">
    <source>
        <dbReference type="ARBA" id="ARBA00022481"/>
    </source>
</evidence>
<reference evidence="7 8" key="1">
    <citation type="journal article" date="2016" name="Nat. Commun.">
        <title>Thousands of microbial genomes shed light on interconnected biogeochemical processes in an aquifer system.</title>
        <authorList>
            <person name="Anantharaman K."/>
            <person name="Brown C.T."/>
            <person name="Hug L.A."/>
            <person name="Sharon I."/>
            <person name="Castelle C.J."/>
            <person name="Probst A.J."/>
            <person name="Thomas B.C."/>
            <person name="Singh A."/>
            <person name="Wilkins M.J."/>
            <person name="Karaoz U."/>
            <person name="Brodie E.L."/>
            <person name="Williams K.H."/>
            <person name="Hubbard S.S."/>
            <person name="Banfield J.F."/>
        </authorList>
    </citation>
    <scope>NUCLEOTIDE SEQUENCE [LARGE SCALE GENOMIC DNA]</scope>
</reference>